<feature type="transmembrane region" description="Helical" evidence="1">
    <location>
        <begin position="39"/>
        <end position="57"/>
    </location>
</feature>
<feature type="transmembrane region" description="Helical" evidence="1">
    <location>
        <begin position="12"/>
        <end position="33"/>
    </location>
</feature>
<comment type="caution">
    <text evidence="2">The sequence shown here is derived from an EMBL/GenBank/DDBJ whole genome shotgun (WGS) entry which is preliminary data.</text>
</comment>
<accession>A0ABS1H0N5</accession>
<proteinExistence type="predicted"/>
<protein>
    <recommendedName>
        <fullName evidence="4">TIGR04086 family membrane protein</fullName>
    </recommendedName>
</protein>
<evidence type="ECO:0000313" key="3">
    <source>
        <dbReference type="Proteomes" id="UP000620382"/>
    </source>
</evidence>
<keyword evidence="1" id="KW-1133">Transmembrane helix</keyword>
<gene>
    <name evidence="2" type="ORF">JJD71_26730</name>
</gene>
<dbReference type="Proteomes" id="UP000620382">
    <property type="component" value="Unassembled WGS sequence"/>
</dbReference>
<organism evidence="2 3">
    <name type="scientific">Pseudomonas haemolytica</name>
    <dbReference type="NCBI Taxonomy" id="2600065"/>
    <lineage>
        <taxon>Bacteria</taxon>
        <taxon>Pseudomonadati</taxon>
        <taxon>Pseudomonadota</taxon>
        <taxon>Gammaproteobacteria</taxon>
        <taxon>Pseudomonadales</taxon>
        <taxon>Pseudomonadaceae</taxon>
        <taxon>Pseudomonas</taxon>
    </lineage>
</organism>
<evidence type="ECO:0008006" key="4">
    <source>
        <dbReference type="Google" id="ProtNLM"/>
    </source>
</evidence>
<keyword evidence="1" id="KW-0812">Transmembrane</keyword>
<dbReference type="RefSeq" id="WP_200657703.1">
    <property type="nucleotide sequence ID" value="NZ_JAENSR010000009.1"/>
</dbReference>
<evidence type="ECO:0000256" key="1">
    <source>
        <dbReference type="SAM" id="Phobius"/>
    </source>
</evidence>
<sequence length="138" mass="15197">MNSIKEYLGTGFVLLLVATALFATSFIVFRFGFLDTKHVGLFIAAEIATVIALYFAVKFISSAEQFSFTMMIASILVGGYLLPSGMSSFGYFILFAVFCYTLEHFGFYKAIYRGLGGVLGSVVSAVHKPKVNKYSKYL</sequence>
<dbReference type="EMBL" id="JAENSR010000009">
    <property type="protein sequence ID" value="MBK3462667.1"/>
    <property type="molecule type" value="Genomic_DNA"/>
</dbReference>
<keyword evidence="3" id="KW-1185">Reference proteome</keyword>
<reference evidence="2 3" key="1">
    <citation type="submission" date="2021-01" db="EMBL/GenBank/DDBJ databases">
        <title>Antibiotic resistance and phylogeny of Pseudomonas spp. isolated over three decades from chicken meat in the Norwegian food chain.</title>
        <authorList>
            <person name="Moen B."/>
        </authorList>
    </citation>
    <scope>NUCLEOTIDE SEQUENCE [LARGE SCALE GENOMIC DNA]</scope>
    <source>
        <strain evidence="2 3">MF6766</strain>
    </source>
</reference>
<name>A0ABS1H0N5_9PSED</name>
<evidence type="ECO:0000313" key="2">
    <source>
        <dbReference type="EMBL" id="MBK3462667.1"/>
    </source>
</evidence>
<keyword evidence="1" id="KW-0472">Membrane</keyword>